<feature type="transmembrane region" description="Helical" evidence="1">
    <location>
        <begin position="222"/>
        <end position="243"/>
    </location>
</feature>
<feature type="transmembrane region" description="Helical" evidence="1">
    <location>
        <begin position="39"/>
        <end position="57"/>
    </location>
</feature>
<evidence type="ECO:0000313" key="2">
    <source>
        <dbReference type="EMBL" id="KAE9407171.1"/>
    </source>
</evidence>
<proteinExistence type="predicted"/>
<dbReference type="EMBL" id="ML769397">
    <property type="protein sequence ID" value="KAE9407171.1"/>
    <property type="molecule type" value="Genomic_DNA"/>
</dbReference>
<feature type="transmembrane region" description="Helical" evidence="1">
    <location>
        <begin position="77"/>
        <end position="104"/>
    </location>
</feature>
<protein>
    <recommendedName>
        <fullName evidence="4">G-protein coupled receptors family 3 profile domain-containing protein</fullName>
    </recommendedName>
</protein>
<organism evidence="2 3">
    <name type="scientific">Gymnopus androsaceus JB14</name>
    <dbReference type="NCBI Taxonomy" id="1447944"/>
    <lineage>
        <taxon>Eukaryota</taxon>
        <taxon>Fungi</taxon>
        <taxon>Dikarya</taxon>
        <taxon>Basidiomycota</taxon>
        <taxon>Agaricomycotina</taxon>
        <taxon>Agaricomycetes</taxon>
        <taxon>Agaricomycetidae</taxon>
        <taxon>Agaricales</taxon>
        <taxon>Marasmiineae</taxon>
        <taxon>Omphalotaceae</taxon>
        <taxon>Gymnopus</taxon>
    </lineage>
</organism>
<feature type="transmembrane region" description="Helical" evidence="1">
    <location>
        <begin position="6"/>
        <end position="27"/>
    </location>
</feature>
<reference evidence="2" key="1">
    <citation type="journal article" date="2019" name="Environ. Microbiol.">
        <title>Fungal ecological strategies reflected in gene transcription - a case study of two litter decomposers.</title>
        <authorList>
            <person name="Barbi F."/>
            <person name="Kohler A."/>
            <person name="Barry K."/>
            <person name="Baskaran P."/>
            <person name="Daum C."/>
            <person name="Fauchery L."/>
            <person name="Ihrmark K."/>
            <person name="Kuo A."/>
            <person name="LaButti K."/>
            <person name="Lipzen A."/>
            <person name="Morin E."/>
            <person name="Grigoriev I.V."/>
            <person name="Henrissat B."/>
            <person name="Lindahl B."/>
            <person name="Martin F."/>
        </authorList>
    </citation>
    <scope>NUCLEOTIDE SEQUENCE</scope>
    <source>
        <strain evidence="2">JB14</strain>
    </source>
</reference>
<evidence type="ECO:0008006" key="4">
    <source>
        <dbReference type="Google" id="ProtNLM"/>
    </source>
</evidence>
<evidence type="ECO:0000313" key="3">
    <source>
        <dbReference type="Proteomes" id="UP000799118"/>
    </source>
</evidence>
<accession>A0A6A4I9A6</accession>
<feature type="transmembrane region" description="Helical" evidence="1">
    <location>
        <begin position="158"/>
        <end position="178"/>
    </location>
</feature>
<keyword evidence="3" id="KW-1185">Reference proteome</keyword>
<feature type="transmembrane region" description="Helical" evidence="1">
    <location>
        <begin position="190"/>
        <end position="210"/>
    </location>
</feature>
<evidence type="ECO:0000256" key="1">
    <source>
        <dbReference type="SAM" id="Phobius"/>
    </source>
</evidence>
<dbReference type="Proteomes" id="UP000799118">
    <property type="component" value="Unassembled WGS sequence"/>
</dbReference>
<dbReference type="AlphaFoldDB" id="A0A6A4I9A6"/>
<dbReference type="OrthoDB" id="2898893at2759"/>
<keyword evidence="1" id="KW-1133">Transmembrane helix</keyword>
<name>A0A6A4I9A6_9AGAR</name>
<keyword evidence="1" id="KW-0472">Membrane</keyword>
<keyword evidence="1" id="KW-0812">Transmembrane</keyword>
<gene>
    <name evidence="2" type="ORF">BT96DRAFT_148984</name>
</gene>
<feature type="transmembrane region" description="Helical" evidence="1">
    <location>
        <begin position="116"/>
        <end position="138"/>
    </location>
</feature>
<sequence>MTGKSVAFNVIEIIGLVGALIIIFTAVFSPSIQRLPTWYLLLCSSAAYSFSMLLLAMAHKQFGAEPDFALCLVQGTLIYACPIWLMASVCAFALQFHLAVLFYIKKYSGSISHESKWIPLSAVIVFIGVAGILLVGIVQPQIVQRDSEHFYCHFTHNIGTYIAGALIVAFAITAFTFQYNQSNGTCSINVMVRLAAYSLVSILSMFTSTLNVLPNVKNFDDIILSYSTVTVAGVFVLGINMSIIRAWMFWKDDTTAGRDIQVKVERSSNTSAV</sequence>